<organism evidence="3 4">
    <name type="scientific">Schizothecium vesticola</name>
    <dbReference type="NCBI Taxonomy" id="314040"/>
    <lineage>
        <taxon>Eukaryota</taxon>
        <taxon>Fungi</taxon>
        <taxon>Dikarya</taxon>
        <taxon>Ascomycota</taxon>
        <taxon>Pezizomycotina</taxon>
        <taxon>Sordariomycetes</taxon>
        <taxon>Sordariomycetidae</taxon>
        <taxon>Sordariales</taxon>
        <taxon>Schizotheciaceae</taxon>
        <taxon>Schizothecium</taxon>
    </lineage>
</organism>
<comment type="caution">
    <text evidence="3">The sequence shown here is derived from an EMBL/GenBank/DDBJ whole genome shotgun (WGS) entry which is preliminary data.</text>
</comment>
<keyword evidence="2" id="KW-1133">Transmembrane helix</keyword>
<keyword evidence="2" id="KW-0812">Transmembrane</keyword>
<feature type="compositionally biased region" description="Low complexity" evidence="1">
    <location>
        <begin position="225"/>
        <end position="235"/>
    </location>
</feature>
<dbReference type="AlphaFoldDB" id="A0AA40ERC0"/>
<proteinExistence type="predicted"/>
<dbReference type="CDD" id="cd12087">
    <property type="entry name" value="TM_EGFR-like"/>
    <property type="match status" value="1"/>
</dbReference>
<dbReference type="Proteomes" id="UP001172155">
    <property type="component" value="Unassembled WGS sequence"/>
</dbReference>
<feature type="compositionally biased region" description="Gly residues" evidence="1">
    <location>
        <begin position="355"/>
        <end position="372"/>
    </location>
</feature>
<evidence type="ECO:0000256" key="2">
    <source>
        <dbReference type="SAM" id="Phobius"/>
    </source>
</evidence>
<protein>
    <submittedName>
        <fullName evidence="3">Uncharacterized protein</fullName>
    </submittedName>
</protein>
<feature type="compositionally biased region" description="Low complexity" evidence="1">
    <location>
        <begin position="345"/>
        <end position="354"/>
    </location>
</feature>
<reference evidence="3" key="1">
    <citation type="submission" date="2023-06" db="EMBL/GenBank/DDBJ databases">
        <title>Genome-scale phylogeny and comparative genomics of the fungal order Sordariales.</title>
        <authorList>
            <consortium name="Lawrence Berkeley National Laboratory"/>
            <person name="Hensen N."/>
            <person name="Bonometti L."/>
            <person name="Westerberg I."/>
            <person name="Brannstrom I.O."/>
            <person name="Guillou S."/>
            <person name="Cros-Aarteil S."/>
            <person name="Calhoun S."/>
            <person name="Haridas S."/>
            <person name="Kuo A."/>
            <person name="Mondo S."/>
            <person name="Pangilinan J."/>
            <person name="Riley R."/>
            <person name="LaButti K."/>
            <person name="Andreopoulos B."/>
            <person name="Lipzen A."/>
            <person name="Chen C."/>
            <person name="Yanf M."/>
            <person name="Daum C."/>
            <person name="Ng V."/>
            <person name="Clum A."/>
            <person name="Steindorff A."/>
            <person name="Ohm R."/>
            <person name="Martin F."/>
            <person name="Silar P."/>
            <person name="Natvig D."/>
            <person name="Lalanne C."/>
            <person name="Gautier V."/>
            <person name="Ament-velasquez S.L."/>
            <person name="Kruys A."/>
            <person name="Hutchinson M.I."/>
            <person name="Powell A.J."/>
            <person name="Barry K."/>
            <person name="Miller A.N."/>
            <person name="Grigoriev I.V."/>
            <person name="Debuchy R."/>
            <person name="Gladieux P."/>
            <person name="Thoren M.H."/>
            <person name="Johannesson H."/>
        </authorList>
    </citation>
    <scope>NUCLEOTIDE SEQUENCE</scope>
    <source>
        <strain evidence="3">SMH3187-1</strain>
    </source>
</reference>
<evidence type="ECO:0000313" key="4">
    <source>
        <dbReference type="Proteomes" id="UP001172155"/>
    </source>
</evidence>
<feature type="transmembrane region" description="Helical" evidence="2">
    <location>
        <begin position="246"/>
        <end position="267"/>
    </location>
</feature>
<feature type="region of interest" description="Disordered" evidence="1">
    <location>
        <begin position="344"/>
        <end position="372"/>
    </location>
</feature>
<sequence>MATAAATDPTVGTIGATPVLFFPVPTPWPMSARCDKHIHRQVSKGSILAWDPVYPRILSGIAGVEGGESCYPTQQQSWHFQASTATPSTALGPTFVCPESYTAVFSTLIESNSASRTDYTYCCPPKYTLNALLPPNQRSAAQCTSILPIGSTLSFISVTFTPTVISSTTTNVLAYIPSSTVVTAAPETVFGSPVNGYNIVAAAAQRPLDSSSSTSTPTGGGGAAPTGASGPGLPSNTSTGTPAGTIAGAVVGGLVALALGVALAYFVGRRRSRMAGAGAGAGAVEVAGSGVPPGQAYAVGPHGHQGWGDKESPYQLGVAPATTAVPDYGNGRHELPSQNQRFELPAGAGASQEGAQGGQGGGYYRPSGPGGV</sequence>
<evidence type="ECO:0000256" key="1">
    <source>
        <dbReference type="SAM" id="MobiDB-lite"/>
    </source>
</evidence>
<keyword evidence="4" id="KW-1185">Reference proteome</keyword>
<evidence type="ECO:0000313" key="3">
    <source>
        <dbReference type="EMBL" id="KAK0744064.1"/>
    </source>
</evidence>
<dbReference type="EMBL" id="JAUKUD010000005">
    <property type="protein sequence ID" value="KAK0744064.1"/>
    <property type="molecule type" value="Genomic_DNA"/>
</dbReference>
<feature type="region of interest" description="Disordered" evidence="1">
    <location>
        <begin position="208"/>
        <end position="240"/>
    </location>
</feature>
<keyword evidence="2" id="KW-0472">Membrane</keyword>
<gene>
    <name evidence="3" type="ORF">B0T18DRAFT_490626</name>
</gene>
<name>A0AA40ERC0_9PEZI</name>
<accession>A0AA40ERC0</accession>